<dbReference type="Pfam" id="PF00205">
    <property type="entry name" value="TPP_enzyme_M"/>
    <property type="match status" value="1"/>
</dbReference>
<feature type="binding site" evidence="10">
    <location>
        <position position="480"/>
    </location>
    <ligand>
        <name>Mg(2+)</name>
        <dbReference type="ChEBI" id="CHEBI:18420"/>
    </ligand>
</feature>
<dbReference type="PANTHER" id="PTHR43452:SF30">
    <property type="entry name" value="PYRUVATE DECARBOXYLASE ISOZYME 1-RELATED"/>
    <property type="match status" value="1"/>
</dbReference>
<evidence type="ECO:0000256" key="1">
    <source>
        <dbReference type="ARBA" id="ARBA00001964"/>
    </source>
</evidence>
<evidence type="ECO:0000256" key="5">
    <source>
        <dbReference type="ARBA" id="ARBA00022793"/>
    </source>
</evidence>
<evidence type="ECO:0000256" key="9">
    <source>
        <dbReference type="PIRSR" id="PIRSR036565-1"/>
    </source>
</evidence>
<evidence type="ECO:0000313" key="16">
    <source>
        <dbReference type="Proteomes" id="UP000191672"/>
    </source>
</evidence>
<feature type="domain" description="Thiamine pyrophosphate enzyme TPP-binding" evidence="13">
    <location>
        <begin position="403"/>
        <end position="489"/>
    </location>
</feature>
<evidence type="ECO:0000256" key="10">
    <source>
        <dbReference type="PIRSR" id="PIRSR036565-2"/>
    </source>
</evidence>
<dbReference type="Pfam" id="PF02775">
    <property type="entry name" value="TPP_enzyme_C"/>
    <property type="match status" value="1"/>
</dbReference>
<dbReference type="InterPro" id="IPR029061">
    <property type="entry name" value="THDP-binding"/>
</dbReference>
<evidence type="ECO:0000259" key="14">
    <source>
        <dbReference type="Pfam" id="PF02776"/>
    </source>
</evidence>
<organism evidence="15 16">
    <name type="scientific">Penicillium antarcticum</name>
    <dbReference type="NCBI Taxonomy" id="416450"/>
    <lineage>
        <taxon>Eukaryota</taxon>
        <taxon>Fungi</taxon>
        <taxon>Dikarya</taxon>
        <taxon>Ascomycota</taxon>
        <taxon>Pezizomycotina</taxon>
        <taxon>Eurotiomycetes</taxon>
        <taxon>Eurotiomycetidae</taxon>
        <taxon>Eurotiales</taxon>
        <taxon>Aspergillaceae</taxon>
        <taxon>Penicillium</taxon>
    </lineage>
</organism>
<dbReference type="InterPro" id="IPR047213">
    <property type="entry name" value="TPP_PYR_PDC_IPDC-like"/>
</dbReference>
<evidence type="ECO:0000256" key="11">
    <source>
        <dbReference type="RuleBase" id="RU362132"/>
    </source>
</evidence>
<feature type="binding site" evidence="9">
    <location>
        <position position="25"/>
    </location>
    <ligand>
        <name>pyruvate</name>
        <dbReference type="ChEBI" id="CHEBI:15361"/>
        <label>1</label>
        <note>substrate; ligand shared between two neighboring subunits</note>
    </ligand>
</feature>
<reference evidence="16" key="1">
    <citation type="journal article" date="2017" name="Nat. Microbiol.">
        <title>Global analysis of biosynthetic gene clusters reveals vast potential of secondary metabolite production in Penicillium species.</title>
        <authorList>
            <person name="Nielsen J.C."/>
            <person name="Grijseels S."/>
            <person name="Prigent S."/>
            <person name="Ji B."/>
            <person name="Dainat J."/>
            <person name="Nielsen K.F."/>
            <person name="Frisvad J.C."/>
            <person name="Workman M."/>
            <person name="Nielsen J."/>
        </authorList>
    </citation>
    <scope>NUCLEOTIDE SEQUENCE [LARGE SCALE GENOMIC DNA]</scope>
    <source>
        <strain evidence="16">IBT 31811</strain>
    </source>
</reference>
<dbReference type="GO" id="GO:0030976">
    <property type="term" value="F:thiamine pyrophosphate binding"/>
    <property type="evidence" value="ECO:0007669"/>
    <property type="project" value="InterPro"/>
</dbReference>
<dbReference type="SUPFAM" id="SSF52467">
    <property type="entry name" value="DHS-like NAD/FAD-binding domain"/>
    <property type="match status" value="1"/>
</dbReference>
<dbReference type="Pfam" id="PF02776">
    <property type="entry name" value="TPP_enzyme_N"/>
    <property type="match status" value="1"/>
</dbReference>
<keyword evidence="6 10" id="KW-0460">Magnesium</keyword>
<dbReference type="GO" id="GO:0005634">
    <property type="term" value="C:nucleus"/>
    <property type="evidence" value="ECO:0007669"/>
    <property type="project" value="TreeGrafter"/>
</dbReference>
<dbReference type="GO" id="GO:0005829">
    <property type="term" value="C:cytosol"/>
    <property type="evidence" value="ECO:0007669"/>
    <property type="project" value="TreeGrafter"/>
</dbReference>
<keyword evidence="5" id="KW-0210">Decarboxylase</keyword>
<dbReference type="InterPro" id="IPR012001">
    <property type="entry name" value="Thiamin_PyroP_enz_TPP-bd_dom"/>
</dbReference>
<proteinExistence type="inferred from homology"/>
<dbReference type="Gene3D" id="3.40.50.1220">
    <property type="entry name" value="TPP-binding domain"/>
    <property type="match status" value="1"/>
</dbReference>
<evidence type="ECO:0000256" key="7">
    <source>
        <dbReference type="ARBA" id="ARBA00023052"/>
    </source>
</evidence>
<accession>A0A1V6Q6S5</accession>
<keyword evidence="8" id="KW-0456">Lyase</keyword>
<feature type="binding site" evidence="9">
    <location>
        <position position="89"/>
    </location>
    <ligand>
        <name>pyruvate</name>
        <dbReference type="ChEBI" id="CHEBI:15361"/>
        <label>1</label>
        <note>substrate; ligand shared between two neighboring subunits</note>
    </ligand>
</feature>
<protein>
    <recommendedName>
        <fullName evidence="3">Pyruvate decarboxylase</fullName>
    </recommendedName>
</protein>
<feature type="binding site" evidence="10">
    <location>
        <position position="453"/>
    </location>
    <ligand>
        <name>Mg(2+)</name>
        <dbReference type="ChEBI" id="CHEBI:18420"/>
    </ligand>
</feature>
<dbReference type="InterPro" id="IPR047214">
    <property type="entry name" value="TPP_PDC_IPDC"/>
</dbReference>
<evidence type="ECO:0000313" key="15">
    <source>
        <dbReference type="EMBL" id="OQD84930.1"/>
    </source>
</evidence>
<comment type="cofactor">
    <cofactor evidence="1">
        <name>thiamine diphosphate</name>
        <dbReference type="ChEBI" id="CHEBI:58937"/>
    </cofactor>
</comment>
<dbReference type="CDD" id="cd07038">
    <property type="entry name" value="TPP_PYR_PDC_IPDC_like"/>
    <property type="match status" value="1"/>
</dbReference>
<dbReference type="Gene3D" id="3.40.50.970">
    <property type="match status" value="3"/>
</dbReference>
<evidence type="ECO:0000259" key="12">
    <source>
        <dbReference type="Pfam" id="PF00205"/>
    </source>
</evidence>
<dbReference type="GO" id="GO:0000949">
    <property type="term" value="P:aromatic amino acid family catabolic process to alcohol via Ehrlich pathway"/>
    <property type="evidence" value="ECO:0007669"/>
    <property type="project" value="TreeGrafter"/>
</dbReference>
<dbReference type="PIRSF" id="PIRSF036565">
    <property type="entry name" value="Pyruvt_ip_decrb"/>
    <property type="match status" value="1"/>
</dbReference>
<feature type="domain" description="Thiamine pyrophosphate enzyme central" evidence="12">
    <location>
        <begin position="178"/>
        <end position="296"/>
    </location>
</feature>
<feature type="binding site" evidence="10">
    <location>
        <position position="482"/>
    </location>
    <ligand>
        <name>Mg(2+)</name>
        <dbReference type="ChEBI" id="CHEBI:18420"/>
    </ligand>
</feature>
<evidence type="ECO:0000259" key="13">
    <source>
        <dbReference type="Pfam" id="PF02775"/>
    </source>
</evidence>
<evidence type="ECO:0000256" key="4">
    <source>
        <dbReference type="ARBA" id="ARBA00022723"/>
    </source>
</evidence>
<feature type="binding site" evidence="9">
    <location>
        <position position="131"/>
    </location>
    <ligand>
        <name>pyruvate</name>
        <dbReference type="ChEBI" id="CHEBI:15361"/>
        <label>2</label>
        <note>allosteric activator</note>
    </ligand>
</feature>
<dbReference type="InterPro" id="IPR029035">
    <property type="entry name" value="DHS-like_NAD/FAD-binding_dom"/>
</dbReference>
<dbReference type="STRING" id="416450.A0A1V6Q6S5"/>
<dbReference type="GO" id="GO:0000287">
    <property type="term" value="F:magnesium ion binding"/>
    <property type="evidence" value="ECO:0007669"/>
    <property type="project" value="InterPro"/>
</dbReference>
<dbReference type="InterPro" id="IPR011766">
    <property type="entry name" value="TPP_enzyme_TPP-bd"/>
</dbReference>
<dbReference type="CDD" id="cd02005">
    <property type="entry name" value="TPP_PDC_IPDC"/>
    <property type="match status" value="1"/>
</dbReference>
<dbReference type="EMBL" id="MDYN01000011">
    <property type="protein sequence ID" value="OQD84930.1"/>
    <property type="molecule type" value="Genomic_DNA"/>
</dbReference>
<dbReference type="AlphaFoldDB" id="A0A1V6Q6S5"/>
<keyword evidence="4 10" id="KW-0479">Metal-binding</keyword>
<sequence>MHLAEYLFKRIHQLGIKSIFGVPGDFNLTCLDYVDSCGLNWVGNVNELNAGELSAINAIAGSSADLVPVIHIVGYPSTKAMDKGALVHHTLADGDFERFARMSEQISSAVVILKDNLTAWKLIDDTIIECYRSSKPVYIGFPMDLVQAEVDPSPLGHLLVLEEPVSNPIAMEENVVNIILDRISKSQNPIIIVDGLAGKPQVLKSTRSFVENSGLPCFIMPMAKGIVDETLVNFRGVYAEKVSEPGVFEQVQLSDLILVIGPRPTDINTAGFKTDMPHIETIKFGHDRVEMRGRQVASLKTSGVLSKLSDAFDGRMSRSNSSVSAPRKLSDSFEGGNPVFPASTPPKGTIDGDSVLNAQETIFDKSPPLTQEWVWQRISTWLQEDDIIAADIGTSLFGTVWTRYPRGAVLLSQFLWCSIGYAVGAAVGAAVAAREDEQKSDALRRRTILFTGDGSLQMTAQEVSTMVRRNLPIIIFVVNNEGYTVEREIHGSDREYNDIQPWNYKLLPAVCQAAPESVRTYDVWTQADLDMLLADRQFGPAGHFNEKNPAPLRLVELHMPKDDAPESLRETISALKRQK</sequence>
<feature type="binding site" evidence="9">
    <location>
        <position position="486"/>
    </location>
    <ligand>
        <name>pyruvate</name>
        <dbReference type="ChEBI" id="CHEBI:15361"/>
        <label>1</label>
        <note>substrate; ligand shared between two neighboring subunits</note>
    </ligand>
</feature>
<dbReference type="SUPFAM" id="SSF52518">
    <property type="entry name" value="Thiamin diphosphate-binding fold (THDP-binding)"/>
    <property type="match status" value="2"/>
</dbReference>
<name>A0A1V6Q6S5_9EURO</name>
<evidence type="ECO:0000256" key="2">
    <source>
        <dbReference type="ARBA" id="ARBA00007812"/>
    </source>
</evidence>
<gene>
    <name evidence="15" type="ORF">PENANT_c011G09159</name>
</gene>
<dbReference type="InterPro" id="IPR012000">
    <property type="entry name" value="Thiamin_PyroP_enz_cen_dom"/>
</dbReference>
<keyword evidence="16" id="KW-1185">Reference proteome</keyword>
<dbReference type="InterPro" id="IPR012110">
    <property type="entry name" value="PDC/IPDC-like"/>
</dbReference>
<dbReference type="PANTHER" id="PTHR43452">
    <property type="entry name" value="PYRUVATE DECARBOXYLASE"/>
    <property type="match status" value="1"/>
</dbReference>
<dbReference type="Proteomes" id="UP000191672">
    <property type="component" value="Unassembled WGS sequence"/>
</dbReference>
<evidence type="ECO:0000256" key="6">
    <source>
        <dbReference type="ARBA" id="ARBA00022842"/>
    </source>
</evidence>
<dbReference type="GO" id="GO:0004737">
    <property type="term" value="F:pyruvate decarboxylase activity"/>
    <property type="evidence" value="ECO:0007669"/>
    <property type="project" value="TreeGrafter"/>
</dbReference>
<keyword evidence="7 11" id="KW-0786">Thiamine pyrophosphate</keyword>
<evidence type="ECO:0000256" key="8">
    <source>
        <dbReference type="ARBA" id="ARBA00023239"/>
    </source>
</evidence>
<comment type="cofactor">
    <cofactor evidence="10">
        <name>Mg(2+)</name>
        <dbReference type="ChEBI" id="CHEBI:18420"/>
    </cofactor>
    <text evidence="10">Binds 1 Mg(2+) per subunit.</text>
</comment>
<feature type="domain" description="Thiamine pyrophosphate enzyme N-terminal TPP-binding" evidence="14">
    <location>
        <begin position="1"/>
        <end position="51"/>
    </location>
</feature>
<comment type="caution">
    <text evidence="15">The sequence shown here is derived from an EMBL/GenBank/DDBJ whole genome shotgun (WGS) entry which is preliminary data.</text>
</comment>
<dbReference type="FunFam" id="3.40.50.970:FF:000024">
    <property type="entry name" value="Pyruvate decarboxylase isozyme"/>
    <property type="match status" value="1"/>
</dbReference>
<evidence type="ECO:0000256" key="3">
    <source>
        <dbReference type="ARBA" id="ARBA00014422"/>
    </source>
</evidence>
<comment type="similarity">
    <text evidence="2 11">Belongs to the TPP enzyme family.</text>
</comment>